<name>A0A383EZC8_9ZZZZ</name>
<dbReference type="AlphaFoldDB" id="A0A383EZC8"/>
<proteinExistence type="predicted"/>
<evidence type="ECO:0000313" key="1">
    <source>
        <dbReference type="EMBL" id="SVE62236.1"/>
    </source>
</evidence>
<dbReference type="EMBL" id="UINC01230209">
    <property type="protein sequence ID" value="SVE62236.1"/>
    <property type="molecule type" value="Genomic_DNA"/>
</dbReference>
<reference evidence="1" key="1">
    <citation type="submission" date="2018-05" db="EMBL/GenBank/DDBJ databases">
        <authorList>
            <person name="Lanie J.A."/>
            <person name="Ng W.-L."/>
            <person name="Kazmierczak K.M."/>
            <person name="Andrzejewski T.M."/>
            <person name="Davidsen T.M."/>
            <person name="Wayne K.J."/>
            <person name="Tettelin H."/>
            <person name="Glass J.I."/>
            <person name="Rusch D."/>
            <person name="Podicherti R."/>
            <person name="Tsui H.-C.T."/>
            <person name="Winkler M.E."/>
        </authorList>
    </citation>
    <scope>NUCLEOTIDE SEQUENCE</scope>
</reference>
<accession>A0A383EZC8</accession>
<gene>
    <name evidence="1" type="ORF">METZ01_LOCUS515090</name>
</gene>
<sequence length="80" mass="9740">KMIGEVFYDPFYLDLYQRTEFEGPFTPHYAYKVSENPVTKDDFNNVRPIHFDFGFMYAVNDHFRFGIHNQVPIIAFYWKF</sequence>
<organism evidence="1">
    <name type="scientific">marine metagenome</name>
    <dbReference type="NCBI Taxonomy" id="408172"/>
    <lineage>
        <taxon>unclassified sequences</taxon>
        <taxon>metagenomes</taxon>
        <taxon>ecological metagenomes</taxon>
    </lineage>
</organism>
<protein>
    <submittedName>
        <fullName evidence="1">Uncharacterized protein</fullName>
    </submittedName>
</protein>
<feature type="non-terminal residue" evidence="1">
    <location>
        <position position="1"/>
    </location>
</feature>